<name>A0AAV0APL8_PHAPC</name>
<gene>
    <name evidence="4" type="ORF">PPACK8108_LOCUS4926</name>
</gene>
<dbReference type="Proteomes" id="UP001153365">
    <property type="component" value="Unassembled WGS sequence"/>
</dbReference>
<dbReference type="GO" id="GO:0051286">
    <property type="term" value="C:cell tip"/>
    <property type="evidence" value="ECO:0007669"/>
    <property type="project" value="TreeGrafter"/>
</dbReference>
<evidence type="ECO:0000256" key="1">
    <source>
        <dbReference type="ARBA" id="ARBA00022574"/>
    </source>
</evidence>
<feature type="compositionally biased region" description="Polar residues" evidence="3">
    <location>
        <begin position="199"/>
        <end position="210"/>
    </location>
</feature>
<comment type="caution">
    <text evidence="4">The sequence shown here is derived from an EMBL/GenBank/DDBJ whole genome shotgun (WGS) entry which is preliminary data.</text>
</comment>
<accession>A0AAV0APL8</accession>
<dbReference type="InterPro" id="IPR036322">
    <property type="entry name" value="WD40_repeat_dom_sf"/>
</dbReference>
<keyword evidence="2" id="KW-0677">Repeat</keyword>
<evidence type="ECO:0000256" key="3">
    <source>
        <dbReference type="SAM" id="MobiDB-lite"/>
    </source>
</evidence>
<evidence type="ECO:0000313" key="4">
    <source>
        <dbReference type="EMBL" id="CAH7670215.1"/>
    </source>
</evidence>
<reference evidence="4" key="1">
    <citation type="submission" date="2022-06" db="EMBL/GenBank/DDBJ databases">
        <authorList>
            <consortium name="SYNGENTA / RWTH Aachen University"/>
        </authorList>
    </citation>
    <scope>NUCLEOTIDE SEQUENCE</scope>
</reference>
<feature type="region of interest" description="Disordered" evidence="3">
    <location>
        <begin position="635"/>
        <end position="673"/>
    </location>
</feature>
<feature type="compositionally biased region" description="Polar residues" evidence="3">
    <location>
        <begin position="242"/>
        <end position="264"/>
    </location>
</feature>
<evidence type="ECO:0000256" key="2">
    <source>
        <dbReference type="ARBA" id="ARBA00022737"/>
    </source>
</evidence>
<dbReference type="PANTHER" id="PTHR14107:SF16">
    <property type="entry name" value="AT02583P"/>
    <property type="match status" value="1"/>
</dbReference>
<dbReference type="GO" id="GO:0005634">
    <property type="term" value="C:nucleus"/>
    <property type="evidence" value="ECO:0007669"/>
    <property type="project" value="TreeGrafter"/>
</dbReference>
<dbReference type="SMART" id="SM00320">
    <property type="entry name" value="WD40"/>
    <property type="match status" value="4"/>
</dbReference>
<evidence type="ECO:0000313" key="5">
    <source>
        <dbReference type="Proteomes" id="UP001153365"/>
    </source>
</evidence>
<dbReference type="GO" id="GO:0045013">
    <property type="term" value="P:carbon catabolite repression of transcription"/>
    <property type="evidence" value="ECO:0007669"/>
    <property type="project" value="TreeGrafter"/>
</dbReference>
<feature type="compositionally biased region" description="Low complexity" evidence="3">
    <location>
        <begin position="181"/>
        <end position="192"/>
    </location>
</feature>
<keyword evidence="5" id="KW-1185">Reference proteome</keyword>
<dbReference type="SUPFAM" id="SSF50978">
    <property type="entry name" value="WD40 repeat-like"/>
    <property type="match status" value="1"/>
</dbReference>
<organism evidence="4 5">
    <name type="scientific">Phakopsora pachyrhizi</name>
    <name type="common">Asian soybean rust disease fungus</name>
    <dbReference type="NCBI Taxonomy" id="170000"/>
    <lineage>
        <taxon>Eukaryota</taxon>
        <taxon>Fungi</taxon>
        <taxon>Dikarya</taxon>
        <taxon>Basidiomycota</taxon>
        <taxon>Pucciniomycotina</taxon>
        <taxon>Pucciniomycetes</taxon>
        <taxon>Pucciniales</taxon>
        <taxon>Phakopsoraceae</taxon>
        <taxon>Phakopsora</taxon>
    </lineage>
</organism>
<dbReference type="AlphaFoldDB" id="A0AAV0APL8"/>
<dbReference type="Pfam" id="PF00400">
    <property type="entry name" value="WD40"/>
    <property type="match status" value="3"/>
</dbReference>
<feature type="region of interest" description="Disordered" evidence="3">
    <location>
        <begin position="162"/>
        <end position="266"/>
    </location>
</feature>
<dbReference type="Gene3D" id="2.130.10.10">
    <property type="entry name" value="YVTN repeat-like/Quinoprotein amine dehydrogenase"/>
    <property type="match status" value="1"/>
</dbReference>
<proteinExistence type="predicted"/>
<dbReference type="EMBL" id="CALTRL010000956">
    <property type="protein sequence ID" value="CAH7670215.1"/>
    <property type="molecule type" value="Genomic_DNA"/>
</dbReference>
<feature type="region of interest" description="Disordered" evidence="3">
    <location>
        <begin position="447"/>
        <end position="467"/>
    </location>
</feature>
<dbReference type="PANTHER" id="PTHR14107">
    <property type="entry name" value="WD REPEAT PROTEIN"/>
    <property type="match status" value="1"/>
</dbReference>
<protein>
    <submittedName>
        <fullName evidence="4">WD40-repeat-containing domain protein</fullName>
    </submittedName>
</protein>
<dbReference type="InterPro" id="IPR051362">
    <property type="entry name" value="WD_repeat_creC_regulators"/>
</dbReference>
<sequence>MQLGSKAFNAPEGAYITMMELNVHRALASSNSNYLTLPGLAGLSANAALGAANGTATSSSIPIPAVVGAISNTTSMIAGSQTANASGSAPAGTAENLSISGPAVHMPSVPGILANADGTNPSVAPPAYPCSLATVLIKFPPAPPANPFPHPGFLTSATKYTRSKETTTDQTINDPPSAEVTDSATSSFDDSTMPVHPSNKVSGSPGNLSNCPPEGRINQSGTPSKTRGLNFSSTFTSLSNTKAGTTNHATSASHHPSSINNLSSRPRAAFKGSTSTFIKSSDGLPLPHSLLKTFYAASTEPNTAGYSKEEGEERLFGFYTWNRTVTWVQLSPGRQSGDSLVKITFQAPPTCVSVNRFTASFNALDVIIGFSTGDLVYFDPFCARYTRFNKGGCISSSPVTRVIWLPSSTEMREGCFLSSHMDGTVIGWDKEREDFVGFIPEPWPNLSPTDARRKSTNGTSNGLRPDCSNKPLDERVHDIVVSRIPSAQATEKKGRMNPIFHWRVSQKAARDVAFSPNSQYCAVVSEDGCLRIIDFHNEKLLDTYMSYFGAFLCVSWSLDGRLVFTGGQDDYVTVYAPLEQRVIARCQGHSSFVTGLAYDFWNSDERSSRFASVSEDGKLIFWDLSSASLNRPRLQQQSSGFSAGGSGCSLNGRKQHNLTNLRPSQQREEEQRKNNGFHEENLLGSITNHHSSKDYQISQRDHCHNLTSDTKTMNTDYNSLLAIENGSMNDQFVSSRGVHLSPGRNEIAILQPVMVKEISSDPLCEIIFEKDWLIIGSRTSQIQVFGRASANNINK</sequence>
<feature type="compositionally biased region" description="Low complexity" evidence="3">
    <location>
        <begin position="229"/>
        <end position="241"/>
    </location>
</feature>
<dbReference type="InterPro" id="IPR015943">
    <property type="entry name" value="WD40/YVTN_repeat-like_dom_sf"/>
</dbReference>
<dbReference type="InterPro" id="IPR001680">
    <property type="entry name" value="WD40_rpt"/>
</dbReference>
<keyword evidence="1" id="KW-0853">WD repeat</keyword>
<feature type="compositionally biased region" description="Polar residues" evidence="3">
    <location>
        <begin position="217"/>
        <end position="227"/>
    </location>
</feature>
<dbReference type="GO" id="GO:0032153">
    <property type="term" value="C:cell division site"/>
    <property type="evidence" value="ECO:0007669"/>
    <property type="project" value="TreeGrafter"/>
</dbReference>